<organism evidence="9 10">
    <name type="scientific">Musa troglodytarum</name>
    <name type="common">fe'i banana</name>
    <dbReference type="NCBI Taxonomy" id="320322"/>
    <lineage>
        <taxon>Eukaryota</taxon>
        <taxon>Viridiplantae</taxon>
        <taxon>Streptophyta</taxon>
        <taxon>Embryophyta</taxon>
        <taxon>Tracheophyta</taxon>
        <taxon>Spermatophyta</taxon>
        <taxon>Magnoliopsida</taxon>
        <taxon>Liliopsida</taxon>
        <taxon>Zingiberales</taxon>
        <taxon>Musaceae</taxon>
        <taxon>Musa</taxon>
    </lineage>
</organism>
<dbReference type="GO" id="GO:0044773">
    <property type="term" value="P:mitotic DNA damage checkpoint signaling"/>
    <property type="evidence" value="ECO:0007669"/>
    <property type="project" value="TreeGrafter"/>
</dbReference>
<feature type="domain" description="Protein kinase" evidence="8">
    <location>
        <begin position="474"/>
        <end position="971"/>
    </location>
</feature>
<dbReference type="PROSITE" id="PS00108">
    <property type="entry name" value="PROTEIN_KINASE_ST"/>
    <property type="match status" value="1"/>
</dbReference>
<keyword evidence="2" id="KW-0723">Serine/threonine-protein kinase</keyword>
<evidence type="ECO:0000313" key="9">
    <source>
        <dbReference type="EMBL" id="URD99103.1"/>
    </source>
</evidence>
<evidence type="ECO:0000259" key="8">
    <source>
        <dbReference type="PROSITE" id="PS50011"/>
    </source>
</evidence>
<evidence type="ECO:0000256" key="3">
    <source>
        <dbReference type="ARBA" id="ARBA00022679"/>
    </source>
</evidence>
<keyword evidence="10" id="KW-1185">Reference proteome</keyword>
<sequence length="1000" mass="110638">MAQIDQAWHLLTALVRLGRPTPAADLAARCDLTVSPSPDIVEFLCQIPGSPLLLTDGGFVTISDSAVATFLGFLSSAVAPFVPRIAMEGSGQMRTCGNVSVTYARKRKVRPLDDDLVVDVPIAKRRLLLPCGGDVEELGGLNEGVLDQLSIVKNAESSATKALQIDLMVSNILNNDVLSVGLSAPTYPLSILVKRNPLPLSLSNPNEVQSSFAIQAIPKKLCNITPATGVHEVLSDFLSFKHDYGIETCADIPKEIAPDDSKIGEPVIAVAFQDYMEQKPTQLANETETLTERGPQMTVPLTSRIKNDISETNDFGPTKYDDETLIGHALKPIDGGEATAALCSQSKETSVEINPLKKSLEEFVSAEWTNEKLEPCAQCLSANVRSVNKKQSKSFVKPNTVAGLNNYTSSIDHQRDGCSLKKRQEKRDPKIMVKKQTMQSICKKDTLTKDHKDTFPRASKSNLDPKLLPNFESFIIEEEEGSGGYGIVYRARRKTDGKIFAIKCPHANAHSHHINNEMKMLEQFGGRNFVIKFEGSFKSGNSECFVLEHVKHDRPEVLKKEINVFELQWYGYCMFKALASLHKQGIVHRDVKPGNFLFSRKLNKGYLIDFNLANDLHQKFLKNRKHEADSTVRPNPVPTPDMKSASRKQAKEAMKEGILDNRFKDATNDPKKHVTKSLKRSERSAMDVLPKHDGRNRCGSQAADVSGVTSAKDPTSARTEKLKQPIPCKGRKELINFLHEAMQAPSPKGEAVPTPQRKRVAAPLGKMERKPVMPTPMPLHYGGIPVAGSGTCSNKSMSLRHELVLITFLQIASSNPTACPVLPGNGKQKREGPCVGTKGFRAPEVLFKSLHQGYKVDVWSAGVTLLYLMIGRSPFGGDPEQNIKEIAKLRGSEDLWEVAKLHNCESSFPQELLDFRSLRSTELREWCVLNTKRPEFLEVIPRSLFDLVDKCLTVNPRCRITAEEALTHDFFAACHESLRQQRKLRREAASEPGTPFAGAV</sequence>
<feature type="compositionally biased region" description="Basic and acidic residues" evidence="7">
    <location>
        <begin position="663"/>
        <end position="672"/>
    </location>
</feature>
<evidence type="ECO:0000256" key="4">
    <source>
        <dbReference type="ARBA" id="ARBA00022741"/>
    </source>
</evidence>
<dbReference type="GO" id="GO:0004674">
    <property type="term" value="F:protein serine/threonine kinase activity"/>
    <property type="evidence" value="ECO:0007669"/>
    <property type="project" value="UniProtKB-KW"/>
</dbReference>
<dbReference type="InterPro" id="IPR008271">
    <property type="entry name" value="Ser/Thr_kinase_AS"/>
</dbReference>
<feature type="region of interest" description="Disordered" evidence="7">
    <location>
        <begin position="663"/>
        <end position="682"/>
    </location>
</feature>
<dbReference type="AlphaFoldDB" id="A0A9E7JZJ2"/>
<dbReference type="Proteomes" id="UP001055439">
    <property type="component" value="Chromosome 4"/>
</dbReference>
<name>A0A9E7JZJ2_9LILI</name>
<dbReference type="Pfam" id="PF00069">
    <property type="entry name" value="Pkinase"/>
    <property type="match status" value="2"/>
</dbReference>
<dbReference type="EC" id="2.7.11.1" evidence="1"/>
<evidence type="ECO:0000256" key="1">
    <source>
        <dbReference type="ARBA" id="ARBA00012513"/>
    </source>
</evidence>
<feature type="region of interest" description="Disordered" evidence="7">
    <location>
        <begin position="689"/>
        <end position="723"/>
    </location>
</feature>
<feature type="region of interest" description="Disordered" evidence="7">
    <location>
        <begin position="625"/>
        <end position="645"/>
    </location>
</feature>
<keyword evidence="4" id="KW-0547">Nucleotide-binding</keyword>
<evidence type="ECO:0000256" key="7">
    <source>
        <dbReference type="SAM" id="MobiDB-lite"/>
    </source>
</evidence>
<dbReference type="FunFam" id="1.10.510.10:FF:001893">
    <property type="entry name" value="Probable serine/threonine-protein kinase DDB_G0291918"/>
    <property type="match status" value="1"/>
</dbReference>
<dbReference type="SMART" id="SM00220">
    <property type="entry name" value="S_TKc"/>
    <property type="match status" value="1"/>
</dbReference>
<protein>
    <recommendedName>
        <fullName evidence="1">non-specific serine/threonine protein kinase</fullName>
        <ecNumber evidence="1">2.7.11.1</ecNumber>
    </recommendedName>
</protein>
<dbReference type="PROSITE" id="PS50011">
    <property type="entry name" value="PROTEIN_KINASE_DOM"/>
    <property type="match status" value="1"/>
</dbReference>
<keyword evidence="3" id="KW-0808">Transferase</keyword>
<dbReference type="PANTHER" id="PTHR44167:SF23">
    <property type="entry name" value="CDC7 KINASE, ISOFORM A-RELATED"/>
    <property type="match status" value="1"/>
</dbReference>
<reference evidence="9" key="1">
    <citation type="submission" date="2022-05" db="EMBL/GenBank/DDBJ databases">
        <title>The Musa troglodytarum L. genome provides insights into the mechanism of non-climacteric behaviour and enrichment of carotenoids.</title>
        <authorList>
            <person name="Wang J."/>
        </authorList>
    </citation>
    <scope>NUCLEOTIDE SEQUENCE</scope>
    <source>
        <tissue evidence="9">Leaf</tissue>
    </source>
</reference>
<feature type="compositionally biased region" description="Polar residues" evidence="7">
    <location>
        <begin position="707"/>
        <end position="717"/>
    </location>
</feature>
<dbReference type="Gene3D" id="1.10.510.10">
    <property type="entry name" value="Transferase(Phosphotransferase) domain 1"/>
    <property type="match status" value="2"/>
</dbReference>
<evidence type="ECO:0000256" key="5">
    <source>
        <dbReference type="ARBA" id="ARBA00022777"/>
    </source>
</evidence>
<gene>
    <name evidence="9" type="ORF">MUK42_29576</name>
</gene>
<evidence type="ECO:0000256" key="6">
    <source>
        <dbReference type="ARBA" id="ARBA00022840"/>
    </source>
</evidence>
<accession>A0A9E7JZJ2</accession>
<proteinExistence type="predicted"/>
<dbReference type="GO" id="GO:0005524">
    <property type="term" value="F:ATP binding"/>
    <property type="evidence" value="ECO:0007669"/>
    <property type="project" value="UniProtKB-KW"/>
</dbReference>
<dbReference type="PANTHER" id="PTHR44167">
    <property type="entry name" value="OVARIAN-SPECIFIC SERINE/THREONINE-PROTEIN KINASE LOK-RELATED"/>
    <property type="match status" value="1"/>
</dbReference>
<dbReference type="SUPFAM" id="SSF56112">
    <property type="entry name" value="Protein kinase-like (PK-like)"/>
    <property type="match status" value="1"/>
</dbReference>
<dbReference type="EMBL" id="CP097506">
    <property type="protein sequence ID" value="URD99103.1"/>
    <property type="molecule type" value="Genomic_DNA"/>
</dbReference>
<keyword evidence="6" id="KW-0067">ATP-binding</keyword>
<dbReference type="FunFam" id="1.10.510.10:FF:001725">
    <property type="entry name" value="Kinase like protein"/>
    <property type="match status" value="1"/>
</dbReference>
<dbReference type="OrthoDB" id="10020333at2759"/>
<dbReference type="GO" id="GO:0005634">
    <property type="term" value="C:nucleus"/>
    <property type="evidence" value="ECO:0007669"/>
    <property type="project" value="TreeGrafter"/>
</dbReference>
<dbReference type="InterPro" id="IPR011009">
    <property type="entry name" value="Kinase-like_dom_sf"/>
</dbReference>
<keyword evidence="5" id="KW-0418">Kinase</keyword>
<evidence type="ECO:0000313" key="10">
    <source>
        <dbReference type="Proteomes" id="UP001055439"/>
    </source>
</evidence>
<evidence type="ECO:0000256" key="2">
    <source>
        <dbReference type="ARBA" id="ARBA00022527"/>
    </source>
</evidence>
<dbReference type="InterPro" id="IPR000719">
    <property type="entry name" value="Prot_kinase_dom"/>
</dbReference>